<evidence type="ECO:0000256" key="4">
    <source>
        <dbReference type="SAM" id="MobiDB-lite"/>
    </source>
</evidence>
<feature type="domain" description="CST complex subunit Stn1 N-terminal" evidence="6">
    <location>
        <begin position="60"/>
        <end position="165"/>
    </location>
</feature>
<feature type="chain" id="PRO_5008098855" description="CST complex subunit Stn1 N-terminal domain-containing protein" evidence="5">
    <location>
        <begin position="17"/>
        <end position="355"/>
    </location>
</feature>
<dbReference type="InterPro" id="IPR012340">
    <property type="entry name" value="NA-bd_OB-fold"/>
</dbReference>
<dbReference type="GeneID" id="30005184"/>
<evidence type="ECO:0000313" key="8">
    <source>
        <dbReference type="Proteomes" id="UP000078343"/>
    </source>
</evidence>
<feature type="compositionally biased region" description="Basic and acidic residues" evidence="4">
    <location>
        <begin position="305"/>
        <end position="355"/>
    </location>
</feature>
<dbReference type="RefSeq" id="XP_018698409.1">
    <property type="nucleotide sequence ID" value="XM_018832530.1"/>
</dbReference>
<keyword evidence="2" id="KW-0158">Chromosome</keyword>
<accession>A0A178ZZ90</accession>
<evidence type="ECO:0000256" key="3">
    <source>
        <dbReference type="ARBA" id="ARBA00022895"/>
    </source>
</evidence>
<feature type="region of interest" description="Disordered" evidence="4">
    <location>
        <begin position="281"/>
        <end position="355"/>
    </location>
</feature>
<keyword evidence="3" id="KW-0779">Telomere</keyword>
<dbReference type="STRING" id="1367422.A0A178ZZ90"/>
<comment type="caution">
    <text evidence="7">The sequence shown here is derived from an EMBL/GenBank/DDBJ whole genome shotgun (WGS) entry which is preliminary data.</text>
</comment>
<evidence type="ECO:0000256" key="1">
    <source>
        <dbReference type="ARBA" id="ARBA00004574"/>
    </source>
</evidence>
<reference evidence="7 8" key="1">
    <citation type="submission" date="2016-04" db="EMBL/GenBank/DDBJ databases">
        <title>Draft genome of Fonsecaea erecta CBS 125763.</title>
        <authorList>
            <person name="Weiss V.A."/>
            <person name="Vicente V.A."/>
            <person name="Raittz R.T."/>
            <person name="Moreno L.F."/>
            <person name="De Souza E.M."/>
            <person name="Pedrosa F.O."/>
            <person name="Steffens M.B."/>
            <person name="Faoro H."/>
            <person name="Tadra-Sfeir M.Z."/>
            <person name="Najafzadeh M.J."/>
            <person name="Felipe M.S."/>
            <person name="Teixeira M."/>
            <person name="Sun J."/>
            <person name="Xi L."/>
            <person name="Gomes R."/>
            <person name="De Azevedo C.M."/>
            <person name="Salgado C.G."/>
            <person name="Da Silva M.B."/>
            <person name="Nascimento M.F."/>
            <person name="Queiroz-Telles F."/>
            <person name="Attili D.S."/>
            <person name="Gorbushina A."/>
        </authorList>
    </citation>
    <scope>NUCLEOTIDE SEQUENCE [LARGE SCALE GENOMIC DNA]</scope>
    <source>
        <strain evidence="7 8">CBS 125763</strain>
    </source>
</reference>
<comment type="subcellular location">
    <subcellularLocation>
        <location evidence="1">Chromosome</location>
        <location evidence="1">Telomere</location>
    </subcellularLocation>
</comment>
<dbReference type="Pfam" id="PF10451">
    <property type="entry name" value="Stn1"/>
    <property type="match status" value="1"/>
</dbReference>
<gene>
    <name evidence="7" type="ORF">AYL99_01014</name>
</gene>
<evidence type="ECO:0000259" key="6">
    <source>
        <dbReference type="Pfam" id="PF10451"/>
    </source>
</evidence>
<dbReference type="SUPFAM" id="SSF50249">
    <property type="entry name" value="Nucleic acid-binding proteins"/>
    <property type="match status" value="1"/>
</dbReference>
<feature type="compositionally biased region" description="Basic and acidic residues" evidence="4">
    <location>
        <begin position="281"/>
        <end position="295"/>
    </location>
</feature>
<evidence type="ECO:0000256" key="5">
    <source>
        <dbReference type="SAM" id="SignalP"/>
    </source>
</evidence>
<dbReference type="AlphaFoldDB" id="A0A178ZZ90"/>
<keyword evidence="8" id="KW-1185">Reference proteome</keyword>
<keyword evidence="5" id="KW-0732">Signal</keyword>
<feature type="region of interest" description="Disordered" evidence="4">
    <location>
        <begin position="169"/>
        <end position="208"/>
    </location>
</feature>
<sequence length="355" mass="40287">MPAISTYAFLPLTAFAAHIGASPPILAIANTSATNPPSRLRTIPTVEGPTTKPADEVAHLTFYPAYAFKASATWSKWVKLTCLDIHTVLERHEKYSQITTSRAFGGNDPHARQSGPPLLLFYLNHPIQFVQVIGVVVSLEDYFEKYWLFKIDDSSGAIIDVTCPKPEKKQAELCAGPKDPATRRVGVPESKSKPHSGSREDGEATEDEQLQHTLSLLDIGTTVQAKGTLTTFRSTRQLSLLRLNILPTTSHEMALIASRTQFLSSTLSRPWLLTREEQRKLRDDAQHERDDDIERAKKRKTREVKRKEREERHRHIIEKEYEREEMQRKAEGEEARKWGEVLLKGAERKRMKPSD</sequence>
<dbReference type="Gene3D" id="2.40.50.140">
    <property type="entry name" value="Nucleic acid-binding proteins"/>
    <property type="match status" value="1"/>
</dbReference>
<proteinExistence type="predicted"/>
<evidence type="ECO:0000313" key="7">
    <source>
        <dbReference type="EMBL" id="OAP65042.1"/>
    </source>
</evidence>
<feature type="signal peptide" evidence="5">
    <location>
        <begin position="1"/>
        <end position="16"/>
    </location>
</feature>
<protein>
    <recommendedName>
        <fullName evidence="6">CST complex subunit Stn1 N-terminal domain-containing protein</fullName>
    </recommendedName>
</protein>
<organism evidence="7 8">
    <name type="scientific">Fonsecaea erecta</name>
    <dbReference type="NCBI Taxonomy" id="1367422"/>
    <lineage>
        <taxon>Eukaryota</taxon>
        <taxon>Fungi</taxon>
        <taxon>Dikarya</taxon>
        <taxon>Ascomycota</taxon>
        <taxon>Pezizomycotina</taxon>
        <taxon>Eurotiomycetes</taxon>
        <taxon>Chaetothyriomycetidae</taxon>
        <taxon>Chaetothyriales</taxon>
        <taxon>Herpotrichiellaceae</taxon>
        <taxon>Fonsecaea</taxon>
    </lineage>
</organism>
<dbReference type="Proteomes" id="UP000078343">
    <property type="component" value="Unassembled WGS sequence"/>
</dbReference>
<dbReference type="OrthoDB" id="77828at2759"/>
<dbReference type="EMBL" id="LVYI01000001">
    <property type="protein sequence ID" value="OAP65042.1"/>
    <property type="molecule type" value="Genomic_DNA"/>
</dbReference>
<dbReference type="GO" id="GO:0000781">
    <property type="term" value="C:chromosome, telomeric region"/>
    <property type="evidence" value="ECO:0007669"/>
    <property type="project" value="UniProtKB-SubCell"/>
</dbReference>
<name>A0A178ZZ90_9EURO</name>
<evidence type="ECO:0000256" key="2">
    <source>
        <dbReference type="ARBA" id="ARBA00022454"/>
    </source>
</evidence>
<dbReference type="InterPro" id="IPR018856">
    <property type="entry name" value="Stn1_N"/>
</dbReference>